<feature type="non-terminal residue" evidence="1">
    <location>
        <position position="65"/>
    </location>
</feature>
<evidence type="ECO:0000313" key="2">
    <source>
        <dbReference type="Proteomes" id="UP001516400"/>
    </source>
</evidence>
<gene>
    <name evidence="1" type="ORF">HHI36_000744</name>
</gene>
<proteinExistence type="predicted"/>
<keyword evidence="2" id="KW-1185">Reference proteome</keyword>
<dbReference type="AlphaFoldDB" id="A0ABD2P5S9"/>
<reference evidence="1 2" key="1">
    <citation type="journal article" date="2021" name="BMC Biol.">
        <title>Horizontally acquired antibacterial genes associated with adaptive radiation of ladybird beetles.</title>
        <authorList>
            <person name="Li H.S."/>
            <person name="Tang X.F."/>
            <person name="Huang Y.H."/>
            <person name="Xu Z.Y."/>
            <person name="Chen M.L."/>
            <person name="Du X.Y."/>
            <person name="Qiu B.Y."/>
            <person name="Chen P.T."/>
            <person name="Zhang W."/>
            <person name="Slipinski A."/>
            <person name="Escalona H.E."/>
            <person name="Waterhouse R.M."/>
            <person name="Zwick A."/>
            <person name="Pang H."/>
        </authorList>
    </citation>
    <scope>NUCLEOTIDE SEQUENCE [LARGE SCALE GENOMIC DNA]</scope>
    <source>
        <strain evidence="1">SYSU2018</strain>
    </source>
</reference>
<organism evidence="1 2">
    <name type="scientific">Cryptolaemus montrouzieri</name>
    <dbReference type="NCBI Taxonomy" id="559131"/>
    <lineage>
        <taxon>Eukaryota</taxon>
        <taxon>Metazoa</taxon>
        <taxon>Ecdysozoa</taxon>
        <taxon>Arthropoda</taxon>
        <taxon>Hexapoda</taxon>
        <taxon>Insecta</taxon>
        <taxon>Pterygota</taxon>
        <taxon>Neoptera</taxon>
        <taxon>Endopterygota</taxon>
        <taxon>Coleoptera</taxon>
        <taxon>Polyphaga</taxon>
        <taxon>Cucujiformia</taxon>
        <taxon>Coccinelloidea</taxon>
        <taxon>Coccinellidae</taxon>
        <taxon>Scymninae</taxon>
        <taxon>Scymnini</taxon>
        <taxon>Cryptolaemus</taxon>
    </lineage>
</organism>
<protein>
    <submittedName>
        <fullName evidence="1">Uncharacterized protein</fullName>
    </submittedName>
</protein>
<sequence length="65" mass="7692">MGKCHKYYDTCDYPEGVYGISRVNKKNLGLTKDEFRGRLNNHFVRLRSKMYSYRIGDEPATEKLK</sequence>
<dbReference type="Proteomes" id="UP001516400">
    <property type="component" value="Unassembled WGS sequence"/>
</dbReference>
<evidence type="ECO:0000313" key="1">
    <source>
        <dbReference type="EMBL" id="KAL3286233.1"/>
    </source>
</evidence>
<dbReference type="EMBL" id="JABFTP020000185">
    <property type="protein sequence ID" value="KAL3286233.1"/>
    <property type="molecule type" value="Genomic_DNA"/>
</dbReference>
<comment type="caution">
    <text evidence="1">The sequence shown here is derived from an EMBL/GenBank/DDBJ whole genome shotgun (WGS) entry which is preliminary data.</text>
</comment>
<accession>A0ABD2P5S9</accession>
<name>A0ABD2P5S9_9CUCU</name>